<feature type="compositionally biased region" description="Basic and acidic residues" evidence="1">
    <location>
        <begin position="319"/>
        <end position="344"/>
    </location>
</feature>
<feature type="compositionally biased region" description="Low complexity" evidence="1">
    <location>
        <begin position="424"/>
        <end position="448"/>
    </location>
</feature>
<accession>A0AAD7G7F8</accession>
<sequence>MFSATAVRLAFNSSLSGVTGTEVGHMLSSRWNGRWNGCTALDRRLTICHCGKNLELADTALTDEEANYVRATLPLTGARTTRGAAHSVGGSGGRAGTTQVTSETRRDSDRENGEGRAMGTKDGKGNARKAGMRGHNEEARNACGVVEGKRTVGRRGKEGKEHSRDGKTRTRSDGDREWDGILDGKRRAKRRMMRRNTGYGERQNDRKGRYGRRRGGAQRKGSRQRGQATKRGWAAMRHREWMARRRDRADSGGKKGRRAGGNGRDTGDKGKGIRAGHERGGSDTKGNACKERSGGRKGVGIMQGEQIQASEGKGMGYSKDTKTQGRIEREMGVEGIDEERKRTSATDSAAPSSVSSSAWPSPSDPRKSARAFEAPELSADVRQCSTRTPPSPSTLVHAAPSHGPSSAPASPSTSRCARGGGSASSGMMSMSSPDAPSEPAACGGLAAAELKELETEGKAETEDP</sequence>
<dbReference type="Proteomes" id="UP001221757">
    <property type="component" value="Unassembled WGS sequence"/>
</dbReference>
<feature type="compositionally biased region" description="Basic and acidic residues" evidence="1">
    <location>
        <begin position="237"/>
        <end position="253"/>
    </location>
</feature>
<evidence type="ECO:0000313" key="3">
    <source>
        <dbReference type="Proteomes" id="UP001221757"/>
    </source>
</evidence>
<feature type="compositionally biased region" description="Basic residues" evidence="1">
    <location>
        <begin position="209"/>
        <end position="223"/>
    </location>
</feature>
<proteinExistence type="predicted"/>
<feature type="compositionally biased region" description="Basic and acidic residues" evidence="1">
    <location>
        <begin position="147"/>
        <end position="185"/>
    </location>
</feature>
<gene>
    <name evidence="2" type="ORF">B0H17DRAFT_1184769</name>
</gene>
<feature type="compositionally biased region" description="Basic and acidic residues" evidence="1">
    <location>
        <begin position="265"/>
        <end position="294"/>
    </location>
</feature>
<feature type="compositionally biased region" description="Basic and acidic residues" evidence="1">
    <location>
        <begin position="449"/>
        <end position="464"/>
    </location>
</feature>
<comment type="caution">
    <text evidence="2">The sequence shown here is derived from an EMBL/GenBank/DDBJ whole genome shotgun (WGS) entry which is preliminary data.</text>
</comment>
<dbReference type="EMBL" id="JARKIE010000225">
    <property type="protein sequence ID" value="KAJ7664194.1"/>
    <property type="molecule type" value="Genomic_DNA"/>
</dbReference>
<organism evidence="2 3">
    <name type="scientific">Mycena rosella</name>
    <name type="common">Pink bonnet</name>
    <name type="synonym">Agaricus rosellus</name>
    <dbReference type="NCBI Taxonomy" id="1033263"/>
    <lineage>
        <taxon>Eukaryota</taxon>
        <taxon>Fungi</taxon>
        <taxon>Dikarya</taxon>
        <taxon>Basidiomycota</taxon>
        <taxon>Agaricomycotina</taxon>
        <taxon>Agaricomycetes</taxon>
        <taxon>Agaricomycetidae</taxon>
        <taxon>Agaricales</taxon>
        <taxon>Marasmiineae</taxon>
        <taxon>Mycenaceae</taxon>
        <taxon>Mycena</taxon>
    </lineage>
</organism>
<dbReference type="AlphaFoldDB" id="A0AAD7G7F8"/>
<protein>
    <submittedName>
        <fullName evidence="2">Uncharacterized protein</fullName>
    </submittedName>
</protein>
<feature type="compositionally biased region" description="Basic and acidic residues" evidence="1">
    <location>
        <begin position="103"/>
        <end position="125"/>
    </location>
</feature>
<evidence type="ECO:0000313" key="2">
    <source>
        <dbReference type="EMBL" id="KAJ7664194.1"/>
    </source>
</evidence>
<keyword evidence="3" id="KW-1185">Reference proteome</keyword>
<feature type="compositionally biased region" description="Low complexity" evidence="1">
    <location>
        <begin position="345"/>
        <end position="361"/>
    </location>
</feature>
<name>A0AAD7G7F8_MYCRO</name>
<evidence type="ECO:0000256" key="1">
    <source>
        <dbReference type="SAM" id="MobiDB-lite"/>
    </source>
</evidence>
<feature type="region of interest" description="Disordered" evidence="1">
    <location>
        <begin position="80"/>
        <end position="464"/>
    </location>
</feature>
<feature type="compositionally biased region" description="Low complexity" evidence="1">
    <location>
        <begin position="398"/>
        <end position="414"/>
    </location>
</feature>
<reference evidence="2" key="1">
    <citation type="submission" date="2023-03" db="EMBL/GenBank/DDBJ databases">
        <title>Massive genome expansion in bonnet fungi (Mycena s.s.) driven by repeated elements and novel gene families across ecological guilds.</title>
        <authorList>
            <consortium name="Lawrence Berkeley National Laboratory"/>
            <person name="Harder C.B."/>
            <person name="Miyauchi S."/>
            <person name="Viragh M."/>
            <person name="Kuo A."/>
            <person name="Thoen E."/>
            <person name="Andreopoulos B."/>
            <person name="Lu D."/>
            <person name="Skrede I."/>
            <person name="Drula E."/>
            <person name="Henrissat B."/>
            <person name="Morin E."/>
            <person name="Kohler A."/>
            <person name="Barry K."/>
            <person name="LaButti K."/>
            <person name="Morin E."/>
            <person name="Salamov A."/>
            <person name="Lipzen A."/>
            <person name="Mereny Z."/>
            <person name="Hegedus B."/>
            <person name="Baldrian P."/>
            <person name="Stursova M."/>
            <person name="Weitz H."/>
            <person name="Taylor A."/>
            <person name="Grigoriev I.V."/>
            <person name="Nagy L.G."/>
            <person name="Martin F."/>
            <person name="Kauserud H."/>
        </authorList>
    </citation>
    <scope>NUCLEOTIDE SEQUENCE</scope>
    <source>
        <strain evidence="2">CBHHK067</strain>
    </source>
</reference>